<evidence type="ECO:0000313" key="3">
    <source>
        <dbReference type="Proteomes" id="UP000175691"/>
    </source>
</evidence>
<dbReference type="STRING" id="1656094.BFC18_02780"/>
<feature type="domain" description="Nucleoside phosphorylase" evidence="1">
    <location>
        <begin position="56"/>
        <end position="346"/>
    </location>
</feature>
<name>A0A1E7ZG70_9ALTE</name>
<dbReference type="GO" id="GO:0003824">
    <property type="term" value="F:catalytic activity"/>
    <property type="evidence" value="ECO:0007669"/>
    <property type="project" value="InterPro"/>
</dbReference>
<dbReference type="RefSeq" id="WP_070123413.1">
    <property type="nucleotide sequence ID" value="NZ_MDHN01000004.1"/>
</dbReference>
<protein>
    <submittedName>
        <fullName evidence="2">Purine phosphorylase</fullName>
    </submittedName>
</protein>
<dbReference type="PROSITE" id="PS51257">
    <property type="entry name" value="PROKAR_LIPOPROTEIN"/>
    <property type="match status" value="1"/>
</dbReference>
<dbReference type="Pfam" id="PF01048">
    <property type="entry name" value="PNP_UDP_1"/>
    <property type="match status" value="1"/>
</dbReference>
<dbReference type="InterPro" id="IPR035994">
    <property type="entry name" value="Nucleoside_phosphorylase_sf"/>
</dbReference>
<dbReference type="CDD" id="cd09008">
    <property type="entry name" value="MTAN"/>
    <property type="match status" value="1"/>
</dbReference>
<evidence type="ECO:0000259" key="1">
    <source>
        <dbReference type="Pfam" id="PF01048"/>
    </source>
</evidence>
<dbReference type="GO" id="GO:0009116">
    <property type="term" value="P:nucleoside metabolic process"/>
    <property type="evidence" value="ECO:0007669"/>
    <property type="project" value="InterPro"/>
</dbReference>
<accession>A0A1E7ZG70</accession>
<proteinExistence type="predicted"/>
<comment type="caution">
    <text evidence="2">The sequence shown here is derived from an EMBL/GenBank/DDBJ whole genome shotgun (WGS) entry which is preliminary data.</text>
</comment>
<dbReference type="AlphaFoldDB" id="A0A1E7ZG70"/>
<dbReference type="Proteomes" id="UP000175691">
    <property type="component" value="Unassembled WGS sequence"/>
</dbReference>
<dbReference type="InterPro" id="IPR000845">
    <property type="entry name" value="Nucleoside_phosphorylase_d"/>
</dbReference>
<evidence type="ECO:0000313" key="2">
    <source>
        <dbReference type="EMBL" id="OFC72499.1"/>
    </source>
</evidence>
<dbReference type="Gene3D" id="3.40.50.1580">
    <property type="entry name" value="Nucleoside phosphorylase domain"/>
    <property type="match status" value="1"/>
</dbReference>
<dbReference type="EMBL" id="MDHN01000004">
    <property type="protein sequence ID" value="OFC72499.1"/>
    <property type="molecule type" value="Genomic_DNA"/>
</dbReference>
<sequence>MFRAGFSFRSAMLLITVLLFAGGCSSTLQSELPRVESAEAGIGFGPKQFEQAGFTAIAVAYGPEMKGILGRIEADPAAEITDVVQYKGVTYRMGSYHDEPILIFATGMSIANASLTMQMAIDYFPVKQVVFMGIAGAVNPAWQPGDVIVPARWYYHDESVYANPDKANPGSYVLPEYYAKFVDEQEARRRVDPHLPKYKNFRFIHPDEVLIVKDGMTVPQDTAYFSATPRLLDAAREAMMTMPEQRILGERKAQLTVGGNGVTGSVFLDNREYRKWTREVFDAEVTEMESAAVGQVCTINNIDWVVIRAISDLAGGQEGVNVEHLYDQEVSRVGANVLFAVLNSLVNTEKSR</sequence>
<keyword evidence="3" id="KW-1185">Reference proteome</keyword>
<organism evidence="2 3">
    <name type="scientific">Alteromonas confluentis</name>
    <dbReference type="NCBI Taxonomy" id="1656094"/>
    <lineage>
        <taxon>Bacteria</taxon>
        <taxon>Pseudomonadati</taxon>
        <taxon>Pseudomonadota</taxon>
        <taxon>Gammaproteobacteria</taxon>
        <taxon>Alteromonadales</taxon>
        <taxon>Alteromonadaceae</taxon>
        <taxon>Alteromonas/Salinimonas group</taxon>
        <taxon>Alteromonas</taxon>
    </lineage>
</organism>
<reference evidence="2 3" key="1">
    <citation type="submission" date="2016-08" db="EMBL/GenBank/DDBJ databases">
        <authorList>
            <person name="Seilhamer J.J."/>
        </authorList>
    </citation>
    <scope>NUCLEOTIDE SEQUENCE [LARGE SCALE GENOMIC DNA]</scope>
    <source>
        <strain evidence="2 3">KCTC 42603</strain>
    </source>
</reference>
<dbReference type="PANTHER" id="PTHR21234:SF42">
    <property type="entry name" value="PHOSPHORYLASE SUPERFAMILY PROTEIN"/>
    <property type="match status" value="1"/>
</dbReference>
<dbReference type="PANTHER" id="PTHR21234">
    <property type="entry name" value="PURINE NUCLEOSIDE PHOSPHORYLASE"/>
    <property type="match status" value="1"/>
</dbReference>
<gene>
    <name evidence="2" type="ORF">BFC18_02780</name>
</gene>
<dbReference type="SUPFAM" id="SSF53167">
    <property type="entry name" value="Purine and uridine phosphorylases"/>
    <property type="match status" value="1"/>
</dbReference>